<keyword evidence="4 7" id="KW-0812">Transmembrane</keyword>
<dbReference type="PANTHER" id="PTHR43386:SF1">
    <property type="entry name" value="D,D-DIPEPTIDE TRANSPORT SYSTEM PERMEASE PROTEIN DDPC-RELATED"/>
    <property type="match status" value="1"/>
</dbReference>
<dbReference type="CDD" id="cd06261">
    <property type="entry name" value="TM_PBP2"/>
    <property type="match status" value="1"/>
</dbReference>
<reference evidence="9" key="1">
    <citation type="submission" date="2019-09" db="EMBL/GenBank/DDBJ databases">
        <title>Characterisation of the sponge microbiome using genome-centric metagenomics.</title>
        <authorList>
            <person name="Engelberts J.P."/>
            <person name="Robbins S.J."/>
            <person name="De Goeij J.M."/>
            <person name="Aranda M."/>
            <person name="Bell S.C."/>
            <person name="Webster N.S."/>
        </authorList>
    </citation>
    <scope>NUCLEOTIDE SEQUENCE</scope>
    <source>
        <strain evidence="9">SB0664_bin_27</strain>
    </source>
</reference>
<evidence type="ECO:0000256" key="2">
    <source>
        <dbReference type="ARBA" id="ARBA00022448"/>
    </source>
</evidence>
<dbReference type="InterPro" id="IPR035906">
    <property type="entry name" value="MetI-like_sf"/>
</dbReference>
<evidence type="ECO:0000256" key="6">
    <source>
        <dbReference type="ARBA" id="ARBA00023136"/>
    </source>
</evidence>
<protein>
    <submittedName>
        <fullName evidence="9">ABC transporter permease</fullName>
    </submittedName>
</protein>
<feature type="transmembrane region" description="Helical" evidence="7">
    <location>
        <begin position="262"/>
        <end position="282"/>
    </location>
</feature>
<evidence type="ECO:0000256" key="3">
    <source>
        <dbReference type="ARBA" id="ARBA00022475"/>
    </source>
</evidence>
<keyword evidence="5 7" id="KW-1133">Transmembrane helix</keyword>
<feature type="transmembrane region" description="Helical" evidence="7">
    <location>
        <begin position="128"/>
        <end position="150"/>
    </location>
</feature>
<feature type="transmembrane region" description="Helical" evidence="7">
    <location>
        <begin position="31"/>
        <end position="54"/>
    </location>
</feature>
<dbReference type="PANTHER" id="PTHR43386">
    <property type="entry name" value="OLIGOPEPTIDE TRANSPORT SYSTEM PERMEASE PROTEIN APPC"/>
    <property type="match status" value="1"/>
</dbReference>
<keyword evidence="2 7" id="KW-0813">Transport</keyword>
<feature type="transmembrane region" description="Helical" evidence="7">
    <location>
        <begin position="97"/>
        <end position="121"/>
    </location>
</feature>
<evidence type="ECO:0000256" key="5">
    <source>
        <dbReference type="ARBA" id="ARBA00022989"/>
    </source>
</evidence>
<dbReference type="EMBL" id="VXRG01000167">
    <property type="protein sequence ID" value="MXY95661.1"/>
    <property type="molecule type" value="Genomic_DNA"/>
</dbReference>
<dbReference type="AlphaFoldDB" id="A0A6B0YYX1"/>
<evidence type="ECO:0000256" key="1">
    <source>
        <dbReference type="ARBA" id="ARBA00004651"/>
    </source>
</evidence>
<evidence type="ECO:0000256" key="4">
    <source>
        <dbReference type="ARBA" id="ARBA00022692"/>
    </source>
</evidence>
<feature type="transmembrane region" description="Helical" evidence="7">
    <location>
        <begin position="222"/>
        <end position="242"/>
    </location>
</feature>
<dbReference type="PROSITE" id="PS50928">
    <property type="entry name" value="ABC_TM1"/>
    <property type="match status" value="1"/>
</dbReference>
<gene>
    <name evidence="9" type="ORF">F4Y42_19665</name>
</gene>
<dbReference type="SUPFAM" id="SSF161098">
    <property type="entry name" value="MetI-like"/>
    <property type="match status" value="1"/>
</dbReference>
<evidence type="ECO:0000256" key="7">
    <source>
        <dbReference type="RuleBase" id="RU363032"/>
    </source>
</evidence>
<dbReference type="InterPro" id="IPR050366">
    <property type="entry name" value="BP-dependent_transpt_permease"/>
</dbReference>
<keyword evidence="3" id="KW-1003">Cell membrane</keyword>
<comment type="caution">
    <text evidence="9">The sequence shown here is derived from an EMBL/GenBank/DDBJ whole genome shotgun (WGS) entry which is preliminary data.</text>
</comment>
<dbReference type="InterPro" id="IPR025966">
    <property type="entry name" value="OppC_N"/>
</dbReference>
<feature type="transmembrane region" description="Helical" evidence="7">
    <location>
        <begin position="156"/>
        <end position="175"/>
    </location>
</feature>
<organism evidence="9">
    <name type="scientific">Caldilineaceae bacterium SB0664_bin_27</name>
    <dbReference type="NCBI Taxonomy" id="2605260"/>
    <lineage>
        <taxon>Bacteria</taxon>
        <taxon>Bacillati</taxon>
        <taxon>Chloroflexota</taxon>
        <taxon>Caldilineae</taxon>
        <taxon>Caldilineales</taxon>
        <taxon>Caldilineaceae</taxon>
    </lineage>
</organism>
<comment type="subcellular location">
    <subcellularLocation>
        <location evidence="1 7">Cell membrane</location>
        <topology evidence="1 7">Multi-pass membrane protein</topology>
    </subcellularLocation>
</comment>
<dbReference type="GO" id="GO:0055085">
    <property type="term" value="P:transmembrane transport"/>
    <property type="evidence" value="ECO:0007669"/>
    <property type="project" value="InterPro"/>
</dbReference>
<sequence>MATQGSPLQLELNTEMPPGLQRFLYQLRRNWSTMVGIAIILFFVLIAIFAPLLATHDPVITNLEEQFEPPSARHFFGTDEVGWDIYSRVIYATRVDFLIAIASVLMAIAIGVPLGGLTGYFSGRFDDILMRILDAFQAFPPLILAMAVVAALGRSIWLVIAVIAFINFPSYLRVVRAEMKSKKESFYAEAARSVGNPSHRLIFRHLIPNCLDPVLAQAPLNAGWAILVAASLSFIGLGVPIPTPEWGSMINDGVGGIVSGEWWISFFPGLTAMLAVLGFNLLSEGLRDIFDPKRMEM</sequence>
<dbReference type="GO" id="GO:0005886">
    <property type="term" value="C:plasma membrane"/>
    <property type="evidence" value="ECO:0007669"/>
    <property type="project" value="UniProtKB-SubCell"/>
</dbReference>
<accession>A0A6B0YYX1</accession>
<dbReference type="Pfam" id="PF00528">
    <property type="entry name" value="BPD_transp_1"/>
    <property type="match status" value="1"/>
</dbReference>
<comment type="similarity">
    <text evidence="7">Belongs to the binding-protein-dependent transport system permease family.</text>
</comment>
<proteinExistence type="inferred from homology"/>
<dbReference type="Gene3D" id="1.10.3720.10">
    <property type="entry name" value="MetI-like"/>
    <property type="match status" value="1"/>
</dbReference>
<evidence type="ECO:0000313" key="9">
    <source>
        <dbReference type="EMBL" id="MXY95661.1"/>
    </source>
</evidence>
<feature type="domain" description="ABC transmembrane type-1" evidence="8">
    <location>
        <begin position="93"/>
        <end position="283"/>
    </location>
</feature>
<evidence type="ECO:0000259" key="8">
    <source>
        <dbReference type="PROSITE" id="PS50928"/>
    </source>
</evidence>
<name>A0A6B0YYX1_9CHLR</name>
<dbReference type="Pfam" id="PF12911">
    <property type="entry name" value="OppC_N"/>
    <property type="match status" value="1"/>
</dbReference>
<keyword evidence="6 7" id="KW-0472">Membrane</keyword>
<dbReference type="InterPro" id="IPR000515">
    <property type="entry name" value="MetI-like"/>
</dbReference>